<sequence length="14" mass="1633">MPLLADFLIIRMSL</sequence>
<dbReference type="Proteomes" id="UP000593571">
    <property type="component" value="Unassembled WGS sequence"/>
</dbReference>
<name>A0A7J8D635_ROUAE</name>
<gene>
    <name evidence="1" type="ORF">HJG63_006840</name>
</gene>
<organism evidence="1 2">
    <name type="scientific">Rousettus aegyptiacus</name>
    <name type="common">Egyptian fruit bat</name>
    <name type="synonym">Pteropus aegyptiacus</name>
    <dbReference type="NCBI Taxonomy" id="9407"/>
    <lineage>
        <taxon>Eukaryota</taxon>
        <taxon>Metazoa</taxon>
        <taxon>Chordata</taxon>
        <taxon>Craniata</taxon>
        <taxon>Vertebrata</taxon>
        <taxon>Euteleostomi</taxon>
        <taxon>Mammalia</taxon>
        <taxon>Eutheria</taxon>
        <taxon>Laurasiatheria</taxon>
        <taxon>Chiroptera</taxon>
        <taxon>Yinpterochiroptera</taxon>
        <taxon>Pteropodoidea</taxon>
        <taxon>Pteropodidae</taxon>
        <taxon>Rousettinae</taxon>
        <taxon>Rousettus</taxon>
    </lineage>
</organism>
<protein>
    <submittedName>
        <fullName evidence="1">IQ motif containing with AAA domain 1 like</fullName>
    </submittedName>
</protein>
<accession>A0A7J8D635</accession>
<keyword evidence="2" id="KW-1185">Reference proteome</keyword>
<evidence type="ECO:0000313" key="2">
    <source>
        <dbReference type="Proteomes" id="UP000593571"/>
    </source>
</evidence>
<evidence type="ECO:0000313" key="1">
    <source>
        <dbReference type="EMBL" id="KAF6418573.1"/>
    </source>
</evidence>
<reference evidence="1 2" key="1">
    <citation type="journal article" date="2020" name="Nature">
        <title>Six reference-quality genomes reveal evolution of bat adaptations.</title>
        <authorList>
            <person name="Jebb D."/>
            <person name="Huang Z."/>
            <person name="Pippel M."/>
            <person name="Hughes G.M."/>
            <person name="Lavrichenko K."/>
            <person name="Devanna P."/>
            <person name="Winkler S."/>
            <person name="Jermiin L.S."/>
            <person name="Skirmuntt E.C."/>
            <person name="Katzourakis A."/>
            <person name="Burkitt-Gray L."/>
            <person name="Ray D.A."/>
            <person name="Sullivan K.A.M."/>
            <person name="Roscito J.G."/>
            <person name="Kirilenko B.M."/>
            <person name="Davalos L.M."/>
            <person name="Corthals A.P."/>
            <person name="Power M.L."/>
            <person name="Jones G."/>
            <person name="Ransome R.D."/>
            <person name="Dechmann D.K.N."/>
            <person name="Locatelli A.G."/>
            <person name="Puechmaille S.J."/>
            <person name="Fedrigo O."/>
            <person name="Jarvis E.D."/>
            <person name="Hiller M."/>
            <person name="Vernes S.C."/>
            <person name="Myers E.W."/>
            <person name="Teeling E.C."/>
        </authorList>
    </citation>
    <scope>NUCLEOTIDE SEQUENCE [LARGE SCALE GENOMIC DNA]</scope>
    <source>
        <strain evidence="1">MRouAeg1</strain>
        <tissue evidence="1">Muscle</tissue>
    </source>
</reference>
<dbReference type="EMBL" id="JACASE010000013">
    <property type="protein sequence ID" value="KAF6418573.1"/>
    <property type="molecule type" value="Genomic_DNA"/>
</dbReference>
<comment type="caution">
    <text evidence="1">The sequence shown here is derived from an EMBL/GenBank/DDBJ whole genome shotgun (WGS) entry which is preliminary data.</text>
</comment>
<proteinExistence type="predicted"/>